<evidence type="ECO:0000259" key="2">
    <source>
        <dbReference type="Pfam" id="PF21959"/>
    </source>
</evidence>
<keyword evidence="4" id="KW-1185">Reference proteome</keyword>
<dbReference type="InterPro" id="IPR054215">
    <property type="entry name" value="DUF6923"/>
</dbReference>
<evidence type="ECO:0000313" key="3">
    <source>
        <dbReference type="EMBL" id="PRY44008.1"/>
    </source>
</evidence>
<gene>
    <name evidence="3" type="ORF">CLV43_103759</name>
</gene>
<dbReference type="Pfam" id="PF21959">
    <property type="entry name" value="DUF6923"/>
    <property type="match status" value="1"/>
</dbReference>
<reference evidence="3 4" key="1">
    <citation type="submission" date="2018-03" db="EMBL/GenBank/DDBJ databases">
        <title>Genomic Encyclopedia of Archaeal and Bacterial Type Strains, Phase II (KMG-II): from individual species to whole genera.</title>
        <authorList>
            <person name="Goeker M."/>
        </authorList>
    </citation>
    <scope>NUCLEOTIDE SEQUENCE [LARGE SCALE GENOMIC DNA]</scope>
    <source>
        <strain evidence="3 4">DSM 44720</strain>
    </source>
</reference>
<protein>
    <recommendedName>
        <fullName evidence="2">DUF6923 domain-containing protein</fullName>
    </recommendedName>
</protein>
<feature type="compositionally biased region" description="Low complexity" evidence="1">
    <location>
        <begin position="286"/>
        <end position="299"/>
    </location>
</feature>
<sequence length="370" mass="37766">MILVAALACVALQVEAVSDDGPSTLLSVELPSGAATTVGVLDHRLNALGYSEAQDAYFGVTPLGDIVRMDHQGAATTIGHVPHSGVVQAVAGAVHGDRFYVRSSGAVYVIDIDPGSPGYLGLVSASVLWPISFVLSVDDFDYNPADGLLYGVATKLLGHPEVVTIDPTTGWTRPLDPAITMPDGPGYGAAAFGPDGALYATNNDQGGESLLYRVALDGSGSVTLLSGRPAARTIDSAGCYAAATPPIVLPPTTTPPVVVPPTAPPTTTTTPAPLPEVPAVPPPAPTTTTTPSPVPAGATPLPPDVPPPPSSPAPTTPRSVPPPVFKPDRPVEEVVAVADRRTETKRRWSLAVLLLVIGAGAVAAQRARRA</sequence>
<feature type="compositionally biased region" description="Pro residues" evidence="1">
    <location>
        <begin position="272"/>
        <end position="285"/>
    </location>
</feature>
<dbReference type="AlphaFoldDB" id="A0A2T0TEG1"/>
<dbReference type="EMBL" id="PVTF01000003">
    <property type="protein sequence ID" value="PRY44008.1"/>
    <property type="molecule type" value="Genomic_DNA"/>
</dbReference>
<feature type="region of interest" description="Disordered" evidence="1">
    <location>
        <begin position="252"/>
        <end position="328"/>
    </location>
</feature>
<accession>A0A2T0TEG1</accession>
<dbReference type="RefSeq" id="WP_106187493.1">
    <property type="nucleotide sequence ID" value="NZ_PVTF01000003.1"/>
</dbReference>
<dbReference type="OrthoDB" id="3386127at2"/>
<dbReference type="Proteomes" id="UP000239494">
    <property type="component" value="Unassembled WGS sequence"/>
</dbReference>
<comment type="caution">
    <text evidence="3">The sequence shown here is derived from an EMBL/GenBank/DDBJ whole genome shotgun (WGS) entry which is preliminary data.</text>
</comment>
<feature type="compositionally biased region" description="Pro residues" evidence="1">
    <location>
        <begin position="300"/>
        <end position="325"/>
    </location>
</feature>
<feature type="domain" description="DUF6923" evidence="2">
    <location>
        <begin position="37"/>
        <end position="239"/>
    </location>
</feature>
<dbReference type="SUPFAM" id="SSF63829">
    <property type="entry name" value="Calcium-dependent phosphotriesterase"/>
    <property type="match status" value="1"/>
</dbReference>
<evidence type="ECO:0000256" key="1">
    <source>
        <dbReference type="SAM" id="MobiDB-lite"/>
    </source>
</evidence>
<organism evidence="3 4">
    <name type="scientific">Umezawaea tangerina</name>
    <dbReference type="NCBI Taxonomy" id="84725"/>
    <lineage>
        <taxon>Bacteria</taxon>
        <taxon>Bacillati</taxon>
        <taxon>Actinomycetota</taxon>
        <taxon>Actinomycetes</taxon>
        <taxon>Pseudonocardiales</taxon>
        <taxon>Pseudonocardiaceae</taxon>
        <taxon>Umezawaea</taxon>
    </lineage>
</organism>
<evidence type="ECO:0000313" key="4">
    <source>
        <dbReference type="Proteomes" id="UP000239494"/>
    </source>
</evidence>
<proteinExistence type="predicted"/>
<feature type="compositionally biased region" description="Pro residues" evidence="1">
    <location>
        <begin position="252"/>
        <end position="264"/>
    </location>
</feature>
<name>A0A2T0TEG1_9PSEU</name>